<keyword evidence="3 7" id="KW-0238">DNA-binding</keyword>
<dbReference type="PANTHER" id="PTHR12716">
    <property type="entry name" value="TRANSCRIPTION INITIATION FACTOR IIE, BETA SUBUNIT"/>
    <property type="match status" value="1"/>
</dbReference>
<evidence type="ECO:0000256" key="6">
    <source>
        <dbReference type="ARBA" id="ARBA00025581"/>
    </source>
</evidence>
<dbReference type="InterPro" id="IPR003166">
    <property type="entry name" value="TFIIE_bsu_DNA-bd"/>
</dbReference>
<gene>
    <name evidence="10" type="ORF">LIPSTDRAFT_69384</name>
</gene>
<keyword evidence="5 7" id="KW-0539">Nucleus</keyword>
<evidence type="ECO:0000256" key="3">
    <source>
        <dbReference type="ARBA" id="ARBA00023125"/>
    </source>
</evidence>
<evidence type="ECO:0000256" key="5">
    <source>
        <dbReference type="ARBA" id="ARBA00023242"/>
    </source>
</evidence>
<evidence type="ECO:0000259" key="9">
    <source>
        <dbReference type="PROSITE" id="PS51351"/>
    </source>
</evidence>
<feature type="compositionally biased region" description="Low complexity" evidence="8">
    <location>
        <begin position="27"/>
        <end position="38"/>
    </location>
</feature>
<dbReference type="GO" id="GO:0006367">
    <property type="term" value="P:transcription initiation at RNA polymerase II promoter"/>
    <property type="evidence" value="ECO:0007669"/>
    <property type="project" value="UniProtKB-UniRule"/>
</dbReference>
<organism evidence="10 11">
    <name type="scientific">Lipomyces starkeyi NRRL Y-11557</name>
    <dbReference type="NCBI Taxonomy" id="675824"/>
    <lineage>
        <taxon>Eukaryota</taxon>
        <taxon>Fungi</taxon>
        <taxon>Dikarya</taxon>
        <taxon>Ascomycota</taxon>
        <taxon>Saccharomycotina</taxon>
        <taxon>Lipomycetes</taxon>
        <taxon>Lipomycetales</taxon>
        <taxon>Lipomycetaceae</taxon>
        <taxon>Lipomyces</taxon>
    </lineage>
</organism>
<accession>A0A1E3QDW2</accession>
<feature type="region of interest" description="Disordered" evidence="8">
    <location>
        <begin position="26"/>
        <end position="57"/>
    </location>
</feature>
<dbReference type="PIRSF" id="PIRSF016398">
    <property type="entry name" value="TFIIE-beta"/>
    <property type="match status" value="1"/>
</dbReference>
<comment type="similarity">
    <text evidence="7">Belongs to the TFIIE beta subunit family.</text>
</comment>
<evidence type="ECO:0000256" key="7">
    <source>
        <dbReference type="PIRNR" id="PIRNR016398"/>
    </source>
</evidence>
<dbReference type="Proteomes" id="UP000094385">
    <property type="component" value="Unassembled WGS sequence"/>
</dbReference>
<dbReference type="GO" id="GO:0005673">
    <property type="term" value="C:transcription factor TFIIE complex"/>
    <property type="evidence" value="ECO:0007669"/>
    <property type="project" value="UniProtKB-UniRule"/>
</dbReference>
<dbReference type="GO" id="GO:0000993">
    <property type="term" value="F:RNA polymerase II complex binding"/>
    <property type="evidence" value="ECO:0007669"/>
    <property type="project" value="EnsemblFungi"/>
</dbReference>
<dbReference type="Pfam" id="PF02186">
    <property type="entry name" value="TFIIE_beta"/>
    <property type="match status" value="1"/>
</dbReference>
<comment type="subcellular location">
    <subcellularLocation>
        <location evidence="1 7">Nucleus</location>
    </subcellularLocation>
</comment>
<dbReference type="GO" id="GO:0003697">
    <property type="term" value="F:single-stranded DNA binding"/>
    <property type="evidence" value="ECO:0007669"/>
    <property type="project" value="EnsemblFungi"/>
</dbReference>
<dbReference type="InterPro" id="IPR054600">
    <property type="entry name" value="TFA2_E-tether"/>
</dbReference>
<dbReference type="GO" id="GO:0016251">
    <property type="term" value="F:RNA polymerase II general transcription initiation factor activity"/>
    <property type="evidence" value="ECO:0007669"/>
    <property type="project" value="EnsemblFungi"/>
</dbReference>
<dbReference type="AlphaFoldDB" id="A0A1E3QDW2"/>
<dbReference type="GO" id="GO:0097550">
    <property type="term" value="C:transcription preinitiation complex"/>
    <property type="evidence" value="ECO:0007669"/>
    <property type="project" value="EnsemblFungi"/>
</dbReference>
<dbReference type="STRING" id="675824.A0A1E3QDW2"/>
<dbReference type="PROSITE" id="PS51351">
    <property type="entry name" value="TFIIE_BETA_C"/>
    <property type="match status" value="1"/>
</dbReference>
<dbReference type="Pfam" id="PF22254">
    <property type="entry name" value="TFA2_E-tether"/>
    <property type="match status" value="1"/>
</dbReference>
<dbReference type="CDD" id="cd07977">
    <property type="entry name" value="TFIIE_beta_winged_helix"/>
    <property type="match status" value="1"/>
</dbReference>
<keyword evidence="11" id="KW-1185">Reference proteome</keyword>
<dbReference type="OrthoDB" id="5323195at2759"/>
<sequence>MSSLAEDLSAFKNRLKAQPVLQKRVISSVNNDTSSANNSDDERKKKKPKVTTVFSQPADTGIGSHILTQLHHAVEFIKKQDRPVTVSELQSYLSGQGGPQLLKNLQLISRINYDPINKTYEYRPLHNIRSAEGFLAFLRRQPTFRGLSVKELKDGWSGCMEAIDELEKSGDILVLRTKKEGTPRLVWANKGGDIGGVDEEFVTTWDRIAIPPQSELPSTLEEAGLKPTSVDPSTVKKANASTERKQKKPRKGKITNTHLTGILKDFSGRR</sequence>
<dbReference type="EMBL" id="KV454291">
    <property type="protein sequence ID" value="ODQ75197.1"/>
    <property type="molecule type" value="Genomic_DNA"/>
</dbReference>
<dbReference type="InterPro" id="IPR016656">
    <property type="entry name" value="TFIIE-bsu"/>
</dbReference>
<feature type="domain" description="TFIIE beta" evidence="9">
    <location>
        <begin position="54"/>
        <end position="129"/>
    </location>
</feature>
<dbReference type="Pfam" id="PF18121">
    <property type="entry name" value="TFA2_Winged_2"/>
    <property type="match status" value="1"/>
</dbReference>
<evidence type="ECO:0000256" key="2">
    <source>
        <dbReference type="ARBA" id="ARBA00023015"/>
    </source>
</evidence>
<evidence type="ECO:0000313" key="11">
    <source>
        <dbReference type="Proteomes" id="UP000094385"/>
    </source>
</evidence>
<feature type="region of interest" description="Disordered" evidence="8">
    <location>
        <begin position="222"/>
        <end position="259"/>
    </location>
</feature>
<evidence type="ECO:0000256" key="1">
    <source>
        <dbReference type="ARBA" id="ARBA00004123"/>
    </source>
</evidence>
<comment type="subunit">
    <text evidence="7">Tetramer of two alpha and two beta chains.</text>
</comment>
<proteinExistence type="inferred from homology"/>
<keyword evidence="4 7" id="KW-0804">Transcription</keyword>
<evidence type="ECO:0000313" key="10">
    <source>
        <dbReference type="EMBL" id="ODQ75197.1"/>
    </source>
</evidence>
<protein>
    <recommendedName>
        <fullName evidence="7">Transcription initiation factor IIE subunit beta</fullName>
    </recommendedName>
</protein>
<evidence type="ECO:0000256" key="8">
    <source>
        <dbReference type="SAM" id="MobiDB-lite"/>
    </source>
</evidence>
<dbReference type="GO" id="GO:0001097">
    <property type="term" value="F:TFIIH-class transcription factor complex binding"/>
    <property type="evidence" value="ECO:0007669"/>
    <property type="project" value="EnsemblFungi"/>
</dbReference>
<keyword evidence="2 7" id="KW-0805">Transcription regulation</keyword>
<name>A0A1E3QDW2_LIPST</name>
<dbReference type="InterPro" id="IPR040501">
    <property type="entry name" value="TFA2_Winged_2"/>
</dbReference>
<reference evidence="10 11" key="1">
    <citation type="journal article" date="2016" name="Proc. Natl. Acad. Sci. U.S.A.">
        <title>Comparative genomics of biotechnologically important yeasts.</title>
        <authorList>
            <person name="Riley R."/>
            <person name="Haridas S."/>
            <person name="Wolfe K.H."/>
            <person name="Lopes M.R."/>
            <person name="Hittinger C.T."/>
            <person name="Goeker M."/>
            <person name="Salamov A.A."/>
            <person name="Wisecaver J.H."/>
            <person name="Long T.M."/>
            <person name="Calvey C.H."/>
            <person name="Aerts A.L."/>
            <person name="Barry K.W."/>
            <person name="Choi C."/>
            <person name="Clum A."/>
            <person name="Coughlan A.Y."/>
            <person name="Deshpande S."/>
            <person name="Douglass A.P."/>
            <person name="Hanson S.J."/>
            <person name="Klenk H.-P."/>
            <person name="LaButti K.M."/>
            <person name="Lapidus A."/>
            <person name="Lindquist E.A."/>
            <person name="Lipzen A.M."/>
            <person name="Meier-Kolthoff J.P."/>
            <person name="Ohm R.A."/>
            <person name="Otillar R.P."/>
            <person name="Pangilinan J.L."/>
            <person name="Peng Y."/>
            <person name="Rokas A."/>
            <person name="Rosa C.A."/>
            <person name="Scheuner C."/>
            <person name="Sibirny A.A."/>
            <person name="Slot J.C."/>
            <person name="Stielow J.B."/>
            <person name="Sun H."/>
            <person name="Kurtzman C.P."/>
            <person name="Blackwell M."/>
            <person name="Grigoriev I.V."/>
            <person name="Jeffries T.W."/>
        </authorList>
    </citation>
    <scope>NUCLEOTIDE SEQUENCE [LARGE SCALE GENOMIC DNA]</scope>
    <source>
        <strain evidence="10 11">NRRL Y-11557</strain>
    </source>
</reference>
<evidence type="ECO:0000256" key="4">
    <source>
        <dbReference type="ARBA" id="ARBA00023163"/>
    </source>
</evidence>
<dbReference type="PANTHER" id="PTHR12716:SF8">
    <property type="entry name" value="TRANSCRIPTION INITIATION FACTOR IIE SUBUNIT BETA"/>
    <property type="match status" value="1"/>
</dbReference>
<comment type="function">
    <text evidence="6 7">Recruits TFIIH to the initiation complex and stimulates the RNA polymerase II C-terminal domain kinase and DNA-dependent ATPase activities of TFIIH. Both TFIIH and TFIIE are required for promoter clearance by RNA polymerase.</text>
</comment>